<sequence length="164" mass="17800">MTEVKREERPALVRAGLMAAGVPAERVEVFAALTEEIITSESGWNPDACALAVDSSSRGPAALFGGANARGMPDGRSYATPRGLAQLTPWIFEQHHAAGTSTDIYDPVASIAALWLFIADRFAVDLLTGAGVAEFSEKWVDHRADWWWLTELAPFNRSPQIPGY</sequence>
<dbReference type="AlphaFoldDB" id="A0A343VRS0"/>
<gene>
    <name evidence="1" type="ORF">B5P44_p00299</name>
</gene>
<proteinExistence type="predicted"/>
<reference evidence="1" key="1">
    <citation type="journal article" date="2018" name="Front. Microbiol.">
        <title>Beyond the Limits: tRNA Array Units in Mycobacterium Genomes.</title>
        <authorList>
            <person name="Morgado S.M."/>
            <person name="Vicente A.C."/>
        </authorList>
    </citation>
    <scope>NUCLEOTIDE SEQUENCE</scope>
    <source>
        <strain evidence="1">CBMA 213</strain>
        <plasmid evidence="1">pCBMA213_1</plasmid>
    </source>
</reference>
<protein>
    <recommendedName>
        <fullName evidence="2">Transglycosylase SLT domain-containing protein</fullName>
    </recommendedName>
</protein>
<dbReference type="EMBL" id="MF600313">
    <property type="protein sequence ID" value="AVN58594.1"/>
    <property type="molecule type" value="Genomic_DNA"/>
</dbReference>
<dbReference type="RefSeq" id="WP_155922020.1">
    <property type="nucleotide sequence ID" value="NZ_MF600313.1"/>
</dbReference>
<dbReference type="InterPro" id="IPR023346">
    <property type="entry name" value="Lysozyme-like_dom_sf"/>
</dbReference>
<evidence type="ECO:0000313" key="1">
    <source>
        <dbReference type="EMBL" id="AVN58594.1"/>
    </source>
</evidence>
<name>A0A343VRS0_9MYCO</name>
<keyword evidence="1" id="KW-0614">Plasmid</keyword>
<evidence type="ECO:0008006" key="2">
    <source>
        <dbReference type="Google" id="ProtNLM"/>
    </source>
</evidence>
<accession>A0A343VRS0</accession>
<organism evidence="1">
    <name type="scientific">Mycolicibacterium sp. CBMA 213</name>
    <dbReference type="NCBI Taxonomy" id="1968788"/>
    <lineage>
        <taxon>Bacteria</taxon>
        <taxon>Bacillati</taxon>
        <taxon>Actinomycetota</taxon>
        <taxon>Actinomycetes</taxon>
        <taxon>Mycobacteriales</taxon>
        <taxon>Mycobacteriaceae</taxon>
        <taxon>Mycolicibacterium</taxon>
    </lineage>
</organism>
<geneLocation type="plasmid" evidence="1">
    <name>pCBMA213_1</name>
</geneLocation>
<dbReference type="SUPFAM" id="SSF53955">
    <property type="entry name" value="Lysozyme-like"/>
    <property type="match status" value="1"/>
</dbReference>